<dbReference type="EMBL" id="JANCYW010000016">
    <property type="protein sequence ID" value="KAK4538211.1"/>
    <property type="molecule type" value="Genomic_DNA"/>
</dbReference>
<feature type="region of interest" description="Disordered" evidence="1">
    <location>
        <begin position="188"/>
        <end position="231"/>
    </location>
</feature>
<organism evidence="2 3">
    <name type="scientific">Cyanidium caldarium</name>
    <name type="common">Red alga</name>
    <dbReference type="NCBI Taxonomy" id="2771"/>
    <lineage>
        <taxon>Eukaryota</taxon>
        <taxon>Rhodophyta</taxon>
        <taxon>Bangiophyceae</taxon>
        <taxon>Cyanidiales</taxon>
        <taxon>Cyanidiaceae</taxon>
        <taxon>Cyanidium</taxon>
    </lineage>
</organism>
<feature type="compositionally biased region" description="Low complexity" evidence="1">
    <location>
        <begin position="344"/>
        <end position="359"/>
    </location>
</feature>
<feature type="compositionally biased region" description="Basic and acidic residues" evidence="1">
    <location>
        <begin position="269"/>
        <end position="278"/>
    </location>
</feature>
<feature type="compositionally biased region" description="Low complexity" evidence="1">
    <location>
        <begin position="383"/>
        <end position="397"/>
    </location>
</feature>
<feature type="region of interest" description="Disordered" evidence="1">
    <location>
        <begin position="257"/>
        <end position="397"/>
    </location>
</feature>
<proteinExistence type="predicted"/>
<dbReference type="Proteomes" id="UP001301350">
    <property type="component" value="Unassembled WGS sequence"/>
</dbReference>
<gene>
    <name evidence="2" type="ORF">CDCA_CDCA16G4236</name>
</gene>
<name>A0AAV9J1Q6_CYACA</name>
<dbReference type="AlphaFoldDB" id="A0AAV9J1Q6"/>
<accession>A0AAV9J1Q6</accession>
<comment type="caution">
    <text evidence="2">The sequence shown here is derived from an EMBL/GenBank/DDBJ whole genome shotgun (WGS) entry which is preliminary data.</text>
</comment>
<sequence>MPALEKAVFLELQARVRANKYRPNPTERNVLKGCQARVGRNALLGGLAAGSLAFLLLPPARPGGSSLFQAARRAAARVGALQEAVARRASTGERTPLEKVRENARRAIEAQEADSKATPRRLRPFFLRRGFIAVVLTIAGARYAGQRTGARCLEDLLNLGHESAMANEIRLILADIANEDRLAEERLESDSIPYVDEATGTNPSLATESGDAAGDDLRQRPVSPLMPNTRRMVRGKVTRYEVETWLERHDHARQLASSGDYATSWEMPDGDRPGHDGWAEGGSSGGDVDGSDAEAAASAPPPDTFPSLDVGAGGPSWPRVGPSIRPKSVAETPTAPGRQQQRQPPLSAAGSPPAAEGALSPPPVSDAPTRRASSPPPWTQPTASGAESSSSSSSAAM</sequence>
<feature type="compositionally biased region" description="Gly residues" evidence="1">
    <location>
        <begin position="279"/>
        <end position="288"/>
    </location>
</feature>
<evidence type="ECO:0000256" key="1">
    <source>
        <dbReference type="SAM" id="MobiDB-lite"/>
    </source>
</evidence>
<reference evidence="2 3" key="1">
    <citation type="submission" date="2022-07" db="EMBL/GenBank/DDBJ databases">
        <title>Genome-wide signatures of adaptation to extreme environments.</title>
        <authorList>
            <person name="Cho C.H."/>
            <person name="Yoon H.S."/>
        </authorList>
    </citation>
    <scope>NUCLEOTIDE SEQUENCE [LARGE SCALE GENOMIC DNA]</scope>
    <source>
        <strain evidence="2 3">DBV 063 E5</strain>
    </source>
</reference>
<keyword evidence="3" id="KW-1185">Reference proteome</keyword>
<evidence type="ECO:0000313" key="3">
    <source>
        <dbReference type="Proteomes" id="UP001301350"/>
    </source>
</evidence>
<protein>
    <submittedName>
        <fullName evidence="2">Uncharacterized protein</fullName>
    </submittedName>
</protein>
<evidence type="ECO:0000313" key="2">
    <source>
        <dbReference type="EMBL" id="KAK4538211.1"/>
    </source>
</evidence>